<gene>
    <name evidence="2" type="ORF">SAMN05421663_102279</name>
</gene>
<dbReference type="GO" id="GO:0009307">
    <property type="term" value="P:DNA restriction-modification system"/>
    <property type="evidence" value="ECO:0007669"/>
    <property type="project" value="InterPro"/>
</dbReference>
<reference evidence="3" key="1">
    <citation type="submission" date="2016-10" db="EMBL/GenBank/DDBJ databases">
        <authorList>
            <person name="Varghese N."/>
            <person name="Submissions S."/>
        </authorList>
    </citation>
    <scope>NUCLEOTIDE SEQUENCE [LARGE SCALE GENOMIC DNA]</scope>
    <source>
        <strain evidence="3">DSM 21620</strain>
    </source>
</reference>
<dbReference type="PANTHER" id="PTHR30015">
    <property type="entry name" value="MRR RESTRICTION SYSTEM PROTEIN"/>
    <property type="match status" value="1"/>
</dbReference>
<organism evidence="2 3">
    <name type="scientific">Terribacillus halophilus</name>
    <dbReference type="NCBI Taxonomy" id="361279"/>
    <lineage>
        <taxon>Bacteria</taxon>
        <taxon>Bacillati</taxon>
        <taxon>Bacillota</taxon>
        <taxon>Bacilli</taxon>
        <taxon>Bacillales</taxon>
        <taxon>Bacillaceae</taxon>
        <taxon>Terribacillus</taxon>
    </lineage>
</organism>
<name>A0A1G6L7J4_9BACI</name>
<dbReference type="InterPro" id="IPR011856">
    <property type="entry name" value="tRNA_endonuc-like_dom_sf"/>
</dbReference>
<evidence type="ECO:0000313" key="3">
    <source>
        <dbReference type="Proteomes" id="UP000198666"/>
    </source>
</evidence>
<protein>
    <submittedName>
        <fullName evidence="2">Restriction system protein</fullName>
    </submittedName>
</protein>
<feature type="domain" description="Restriction endonuclease type IV Mrr" evidence="1">
    <location>
        <begin position="59"/>
        <end position="173"/>
    </location>
</feature>
<dbReference type="InterPro" id="IPR007560">
    <property type="entry name" value="Restrct_endonuc_IV_Mrr"/>
</dbReference>
<dbReference type="Pfam" id="PF04471">
    <property type="entry name" value="Mrr_cat"/>
    <property type="match status" value="1"/>
</dbReference>
<dbReference type="GO" id="GO:0003677">
    <property type="term" value="F:DNA binding"/>
    <property type="evidence" value="ECO:0007669"/>
    <property type="project" value="InterPro"/>
</dbReference>
<dbReference type="InterPro" id="IPR011335">
    <property type="entry name" value="Restrct_endonuc-II-like"/>
</dbReference>
<evidence type="ECO:0000259" key="1">
    <source>
        <dbReference type="Pfam" id="PF04471"/>
    </source>
</evidence>
<keyword evidence="3" id="KW-1185">Reference proteome</keyword>
<dbReference type="AlphaFoldDB" id="A0A1G6L7J4"/>
<evidence type="ECO:0000313" key="2">
    <source>
        <dbReference type="EMBL" id="SDC39088.1"/>
    </source>
</evidence>
<dbReference type="Proteomes" id="UP000198666">
    <property type="component" value="Unassembled WGS sequence"/>
</dbReference>
<dbReference type="RefSeq" id="WP_244499250.1">
    <property type="nucleotide sequence ID" value="NZ_FMZB01000002.1"/>
</dbReference>
<dbReference type="EMBL" id="FMZB01000002">
    <property type="protein sequence ID" value="SDC39088.1"/>
    <property type="molecule type" value="Genomic_DNA"/>
</dbReference>
<dbReference type="Gene3D" id="3.40.1350.10">
    <property type="match status" value="1"/>
</dbReference>
<dbReference type="GO" id="GO:0043590">
    <property type="term" value="C:bacterial nucleoid"/>
    <property type="evidence" value="ECO:0007669"/>
    <property type="project" value="TreeGrafter"/>
</dbReference>
<dbReference type="InterPro" id="IPR052906">
    <property type="entry name" value="Type_IV_Methyl-Rstrct_Enzyme"/>
</dbReference>
<proteinExistence type="predicted"/>
<dbReference type="PANTHER" id="PTHR30015:SF7">
    <property type="entry name" value="TYPE IV METHYL-DIRECTED RESTRICTION ENZYME ECOKMRR"/>
    <property type="match status" value="1"/>
</dbReference>
<accession>A0A1G6L7J4</accession>
<dbReference type="GO" id="GO:0015666">
    <property type="term" value="F:restriction endodeoxyribonuclease activity"/>
    <property type="evidence" value="ECO:0007669"/>
    <property type="project" value="TreeGrafter"/>
</dbReference>
<dbReference type="SUPFAM" id="SSF52980">
    <property type="entry name" value="Restriction endonuclease-like"/>
    <property type="match status" value="1"/>
</dbReference>
<dbReference type="STRING" id="361279.SAMN05421663_102279"/>
<sequence length="203" mass="23466">MTVCKIHRNNAEERINEMRKNDWYVPENKNVTELVEENEETASIDLEEYIYDQISERIIQRFKGHKMETLIEEILKAKGFTTYRSPEGADNGVDILAASDTLGFGAPRICVQVKTSDTPLDRPTLDQLIGTMSNYSADYGLLVSWSGYKSSVTREIPKQFFKVRLWDSKTVIQQIFENYEKLSDDIKKEIPIKRVWMLGSEAE</sequence>